<name>A0A133YCH5_9FIRM</name>
<dbReference type="PANTHER" id="PTHR35271:SF1">
    <property type="entry name" value="ABC TRANSPORTER, SUBSTRATE-BINDING LIPOPROTEIN"/>
    <property type="match status" value="1"/>
</dbReference>
<keyword evidence="1" id="KW-1133">Transmembrane helix</keyword>
<evidence type="ECO:0000256" key="1">
    <source>
        <dbReference type="SAM" id="Phobius"/>
    </source>
</evidence>
<accession>A0A133YCH5</accession>
<dbReference type="PANTHER" id="PTHR35271">
    <property type="entry name" value="ABC TRANSPORTER, SUBSTRATE-BINDING LIPOPROTEIN-RELATED"/>
    <property type="match status" value="1"/>
</dbReference>
<evidence type="ECO:0000313" key="3">
    <source>
        <dbReference type="Proteomes" id="UP000070080"/>
    </source>
</evidence>
<dbReference type="Gene3D" id="3.40.50.2300">
    <property type="match status" value="2"/>
</dbReference>
<dbReference type="CDD" id="cd06325">
    <property type="entry name" value="PBP1_ABC_unchar_transporter"/>
    <property type="match status" value="1"/>
</dbReference>
<sequence length="339" mass="36410">MKKKSSFAFIVLVVLALIVSLFFLKKLDNGNSEKVSSVSAKNEVPTIGILQLVSHPALDSIKQGIIDGLADAGYQEGKSINIDFQNAQGDQSNLSLMAQQLLTKEKKLVIGITTPAAQQLASKEKERPIILSGITYPKQAGLVDSEEHPGKNVTGVSDRLNIKAQIEQIHEVLPDAKKIGILYTSSEDNALAQAKTAEQEIKKIGLETVVKSVTNTTDIHQVATQLASEVQAIYVPIDNGIASAMATLVQVTDQAKIPVFPSADSMVKDGGMMGIGVDQYQIGRLTAKVVVDVLNGKDVATYPIQVLDKGTTYINKKKAVELNINIPEKIAEKAVAIDK</sequence>
<keyword evidence="1" id="KW-0812">Transmembrane</keyword>
<dbReference type="SUPFAM" id="SSF53822">
    <property type="entry name" value="Periplasmic binding protein-like I"/>
    <property type="match status" value="1"/>
</dbReference>
<dbReference type="InterPro" id="IPR007487">
    <property type="entry name" value="ABC_transpt-TYRBP-like"/>
</dbReference>
<keyword evidence="3" id="KW-1185">Reference proteome</keyword>
<proteinExistence type="predicted"/>
<keyword evidence="1" id="KW-0472">Membrane</keyword>
<dbReference type="InterPro" id="IPR047776">
    <property type="entry name" value="ABC_SBP_TrpX-like"/>
</dbReference>
<dbReference type="OrthoDB" id="9776955at2"/>
<dbReference type="NCBIfam" id="NF041285">
    <property type="entry name" value="ABC_SBP_TrpX"/>
    <property type="match status" value="1"/>
</dbReference>
<dbReference type="PATRIC" id="fig|1497955.3.peg.755"/>
<dbReference type="Proteomes" id="UP000070080">
    <property type="component" value="Unassembled WGS sequence"/>
</dbReference>
<dbReference type="Pfam" id="PF04392">
    <property type="entry name" value="ABC_sub_bind"/>
    <property type="match status" value="1"/>
</dbReference>
<evidence type="ECO:0000313" key="2">
    <source>
        <dbReference type="EMBL" id="KXB40903.1"/>
    </source>
</evidence>
<dbReference type="RefSeq" id="WP_066714082.1">
    <property type="nucleotide sequence ID" value="NZ_JARFNM010000001.1"/>
</dbReference>
<reference evidence="3" key="1">
    <citation type="submission" date="2016-01" db="EMBL/GenBank/DDBJ databases">
        <authorList>
            <person name="Mitreva M."/>
            <person name="Pepin K.H."/>
            <person name="Mihindukulasuriya K.A."/>
            <person name="Fulton R."/>
            <person name="Fronick C."/>
            <person name="O'Laughlin M."/>
            <person name="Miner T."/>
            <person name="Herter B."/>
            <person name="Rosa B.A."/>
            <person name="Cordes M."/>
            <person name="Tomlinson C."/>
            <person name="Wollam A."/>
            <person name="Palsikar V.B."/>
            <person name="Mardis E.R."/>
            <person name="Wilson R.K."/>
        </authorList>
    </citation>
    <scope>NUCLEOTIDE SEQUENCE [LARGE SCALE GENOMIC DNA]</scope>
    <source>
        <strain evidence="3">KA00274</strain>
    </source>
</reference>
<dbReference type="AlphaFoldDB" id="A0A133YCH5"/>
<dbReference type="STRING" id="1497955.HMPREF1872_00780"/>
<gene>
    <name evidence="2" type="ORF">HMPREF1872_00780</name>
</gene>
<protein>
    <submittedName>
        <fullName evidence="2">ABC transporter substrate binding protein</fullName>
    </submittedName>
</protein>
<comment type="caution">
    <text evidence="2">The sequence shown here is derived from an EMBL/GenBank/DDBJ whole genome shotgun (WGS) entry which is preliminary data.</text>
</comment>
<dbReference type="EMBL" id="LSCV01000023">
    <property type="protein sequence ID" value="KXB40903.1"/>
    <property type="molecule type" value="Genomic_DNA"/>
</dbReference>
<organism evidence="2 3">
    <name type="scientific">Amygdalobacter nucleatus</name>
    <dbReference type="NCBI Taxonomy" id="3029274"/>
    <lineage>
        <taxon>Bacteria</taxon>
        <taxon>Bacillati</taxon>
        <taxon>Bacillota</taxon>
        <taxon>Clostridia</taxon>
        <taxon>Eubacteriales</taxon>
        <taxon>Oscillospiraceae</taxon>
        <taxon>Amygdalobacter</taxon>
    </lineage>
</organism>
<feature type="transmembrane region" description="Helical" evidence="1">
    <location>
        <begin position="6"/>
        <end position="24"/>
    </location>
</feature>
<dbReference type="InterPro" id="IPR028082">
    <property type="entry name" value="Peripla_BP_I"/>
</dbReference>